<dbReference type="InterPro" id="IPR024651">
    <property type="entry name" value="FAD-SLDH_ssu"/>
</dbReference>
<organism evidence="1 2">
    <name type="scientific">Gluconobacter kondonii</name>
    <dbReference type="NCBI Taxonomy" id="941463"/>
    <lineage>
        <taxon>Bacteria</taxon>
        <taxon>Pseudomonadati</taxon>
        <taxon>Pseudomonadota</taxon>
        <taxon>Alphaproteobacteria</taxon>
        <taxon>Acetobacterales</taxon>
        <taxon>Acetobacteraceae</taxon>
        <taxon>Gluconobacter</taxon>
    </lineage>
</organism>
<evidence type="ECO:0000313" key="1">
    <source>
        <dbReference type="EMBL" id="GLQ66614.1"/>
    </source>
</evidence>
<sequence>MIRLSKSLTRSSVMPERRVMLGRRSMLLGCGVAGLLGAAGYSSVLYASDQTDFLKVSSILTGKDDLDPTLAARYEASLTRHQADFPKRLNILGHIIAQGSYKDVESLFASSLMPSDRETAMSIISAWYLGVVGEADQAELIAFSDALMYQPCTDVLVVPSYGAGPLAWGEKPPV</sequence>
<name>A0ABQ5WVH2_9PROT</name>
<gene>
    <name evidence="1" type="ORF">GCM10007870_21980</name>
</gene>
<dbReference type="Pfam" id="PF12318">
    <property type="entry name" value="FAD-SLDH"/>
    <property type="match status" value="1"/>
</dbReference>
<proteinExistence type="predicted"/>
<protein>
    <recommendedName>
        <fullName evidence="3">Sorbitol dehydrogenase</fullName>
    </recommendedName>
</protein>
<keyword evidence="2" id="KW-1185">Reference proteome</keyword>
<dbReference type="EMBL" id="BSNV01000018">
    <property type="protein sequence ID" value="GLQ66614.1"/>
    <property type="molecule type" value="Genomic_DNA"/>
</dbReference>
<evidence type="ECO:0000313" key="2">
    <source>
        <dbReference type="Proteomes" id="UP001156629"/>
    </source>
</evidence>
<dbReference type="Proteomes" id="UP001156629">
    <property type="component" value="Unassembled WGS sequence"/>
</dbReference>
<reference evidence="2" key="1">
    <citation type="journal article" date="2019" name="Int. J. Syst. Evol. Microbiol.">
        <title>The Global Catalogue of Microorganisms (GCM) 10K type strain sequencing project: providing services to taxonomists for standard genome sequencing and annotation.</title>
        <authorList>
            <consortium name="The Broad Institute Genomics Platform"/>
            <consortium name="The Broad Institute Genome Sequencing Center for Infectious Disease"/>
            <person name="Wu L."/>
            <person name="Ma J."/>
        </authorList>
    </citation>
    <scope>NUCLEOTIDE SEQUENCE [LARGE SCALE GENOMIC DNA]</scope>
    <source>
        <strain evidence="2">NBRC 3266</strain>
    </source>
</reference>
<evidence type="ECO:0008006" key="3">
    <source>
        <dbReference type="Google" id="ProtNLM"/>
    </source>
</evidence>
<comment type="caution">
    <text evidence="1">The sequence shown here is derived from an EMBL/GenBank/DDBJ whole genome shotgun (WGS) entry which is preliminary data.</text>
</comment>
<accession>A0ABQ5WVH2</accession>